<evidence type="ECO:0000313" key="2">
    <source>
        <dbReference type="Proteomes" id="UP000323439"/>
    </source>
</evidence>
<dbReference type="Proteomes" id="UP000323439">
    <property type="component" value="Unassembled WGS sequence"/>
</dbReference>
<proteinExistence type="predicted"/>
<evidence type="ECO:0000313" key="1">
    <source>
        <dbReference type="EMBL" id="SDA57759.1"/>
    </source>
</evidence>
<accession>A0A1G5WHR2</accession>
<sequence>MFSRKNKLVFILIIIGVGLFVHLNVVVHQDATVDNATAVTRELVGNDSTGSVEVIKNIGNTSGEKIAYVVGVHPLENDTHRTLLNLLPKTENLSYCYDIYVINVSEDFSAYGQLSPDDQPGRQAGQELAYNYVYPQVVNGSYKLCVDVHAHGGVYAYDTFVFCALDGMPGESYGRNVSSMTKNVSYYNPYFTTSETYLTDPLNQNGVPAFYYEENSYIDQKIKDLHMAELIHAVDNLKFK</sequence>
<evidence type="ECO:0008006" key="3">
    <source>
        <dbReference type="Google" id="ProtNLM"/>
    </source>
</evidence>
<dbReference type="AlphaFoldDB" id="A0A1G5WHR2"/>
<dbReference type="EMBL" id="FMXB01000010">
    <property type="protein sequence ID" value="SDA57759.1"/>
    <property type="molecule type" value="Genomic_DNA"/>
</dbReference>
<dbReference type="RefSeq" id="WP_149731976.1">
    <property type="nucleotide sequence ID" value="NZ_FMXB01000010.1"/>
</dbReference>
<organism evidence="1 2">
    <name type="scientific">Methanobrevibacter millerae</name>
    <dbReference type="NCBI Taxonomy" id="230361"/>
    <lineage>
        <taxon>Archaea</taxon>
        <taxon>Methanobacteriati</taxon>
        <taxon>Methanobacteriota</taxon>
        <taxon>Methanomada group</taxon>
        <taxon>Methanobacteria</taxon>
        <taxon>Methanobacteriales</taxon>
        <taxon>Methanobacteriaceae</taxon>
        <taxon>Methanobrevibacter</taxon>
    </lineage>
</organism>
<name>A0A1G5WHR2_9EURY</name>
<gene>
    <name evidence="1" type="ORF">SAMN02910315_01437</name>
</gene>
<protein>
    <recommendedName>
        <fullName evidence="3">Adhesin-like protein</fullName>
    </recommendedName>
</protein>
<keyword evidence="2" id="KW-1185">Reference proteome</keyword>
<reference evidence="1 2" key="1">
    <citation type="submission" date="2016-10" db="EMBL/GenBank/DDBJ databases">
        <authorList>
            <person name="Varghese N."/>
            <person name="Submissions S."/>
        </authorList>
    </citation>
    <scope>NUCLEOTIDE SEQUENCE [LARGE SCALE GENOMIC DNA]</scope>
    <source>
        <strain evidence="1 2">DSM 16643</strain>
    </source>
</reference>
<dbReference type="OrthoDB" id="75202at2157"/>